<evidence type="ECO:0000256" key="3">
    <source>
        <dbReference type="ARBA" id="ARBA00003215"/>
    </source>
</evidence>
<comment type="caution">
    <text evidence="13">The sequence shown here is derived from an EMBL/GenBank/DDBJ whole genome shotgun (WGS) entry which is preliminary data.</text>
</comment>
<dbReference type="OrthoDB" id="4279at2"/>
<dbReference type="CDD" id="cd16833">
    <property type="entry name" value="YfiH"/>
    <property type="match status" value="1"/>
</dbReference>
<evidence type="ECO:0000313" key="14">
    <source>
        <dbReference type="Proteomes" id="UP000245998"/>
    </source>
</evidence>
<comment type="catalytic activity">
    <reaction evidence="9">
        <text>adenosine + H2O + H(+) = inosine + NH4(+)</text>
        <dbReference type="Rhea" id="RHEA:24408"/>
        <dbReference type="ChEBI" id="CHEBI:15377"/>
        <dbReference type="ChEBI" id="CHEBI:15378"/>
        <dbReference type="ChEBI" id="CHEBI:16335"/>
        <dbReference type="ChEBI" id="CHEBI:17596"/>
        <dbReference type="ChEBI" id="CHEBI:28938"/>
        <dbReference type="EC" id="3.5.4.4"/>
    </reaction>
    <physiologicalReaction direction="left-to-right" evidence="9">
        <dbReference type="Rhea" id="RHEA:24409"/>
    </physiologicalReaction>
</comment>
<comment type="catalytic activity">
    <reaction evidence="1">
        <text>inosine + phosphate = alpha-D-ribose 1-phosphate + hypoxanthine</text>
        <dbReference type="Rhea" id="RHEA:27646"/>
        <dbReference type="ChEBI" id="CHEBI:17368"/>
        <dbReference type="ChEBI" id="CHEBI:17596"/>
        <dbReference type="ChEBI" id="CHEBI:43474"/>
        <dbReference type="ChEBI" id="CHEBI:57720"/>
        <dbReference type="EC" id="2.4.2.1"/>
    </reaction>
    <physiologicalReaction direction="left-to-right" evidence="1">
        <dbReference type="Rhea" id="RHEA:27647"/>
    </physiologicalReaction>
</comment>
<name>A0A2U1K8C2_9BACI</name>
<dbReference type="InterPro" id="IPR011324">
    <property type="entry name" value="Cytotoxic_necrot_fac-like_cat"/>
</dbReference>
<comment type="function">
    <text evidence="3">Purine nucleoside enzyme that catalyzes the phosphorolysis of adenosine and inosine nucleosides, yielding D-ribose 1-phosphate and the respective free bases, adenine and hypoxanthine. Also catalyzes the phosphorolysis of S-methyl-5'-thioadenosine into adenine and S-methyl-5-thio-alpha-D-ribose 1-phosphate. Also has adenosine deaminase activity.</text>
</comment>
<keyword evidence="7" id="KW-0378">Hydrolase</keyword>
<dbReference type="GO" id="GO:0016787">
    <property type="term" value="F:hydrolase activity"/>
    <property type="evidence" value="ECO:0007669"/>
    <property type="project" value="UniProtKB-KW"/>
</dbReference>
<protein>
    <recommendedName>
        <fullName evidence="12">Purine nucleoside phosphorylase</fullName>
    </recommendedName>
</protein>
<evidence type="ECO:0000256" key="12">
    <source>
        <dbReference type="RuleBase" id="RU361274"/>
    </source>
</evidence>
<evidence type="ECO:0000256" key="8">
    <source>
        <dbReference type="ARBA" id="ARBA00022833"/>
    </source>
</evidence>
<keyword evidence="8" id="KW-0862">Zinc</keyword>
<dbReference type="Pfam" id="PF02578">
    <property type="entry name" value="Cu-oxidase_4"/>
    <property type="match status" value="1"/>
</dbReference>
<evidence type="ECO:0000256" key="5">
    <source>
        <dbReference type="ARBA" id="ARBA00022679"/>
    </source>
</evidence>
<keyword evidence="5" id="KW-0808">Transferase</keyword>
<evidence type="ECO:0000256" key="11">
    <source>
        <dbReference type="ARBA" id="ARBA00049893"/>
    </source>
</evidence>
<comment type="catalytic activity">
    <reaction evidence="11">
        <text>S-methyl-5'-thioadenosine + phosphate = 5-(methylsulfanyl)-alpha-D-ribose 1-phosphate + adenine</text>
        <dbReference type="Rhea" id="RHEA:11852"/>
        <dbReference type="ChEBI" id="CHEBI:16708"/>
        <dbReference type="ChEBI" id="CHEBI:17509"/>
        <dbReference type="ChEBI" id="CHEBI:43474"/>
        <dbReference type="ChEBI" id="CHEBI:58533"/>
        <dbReference type="EC" id="2.4.2.28"/>
    </reaction>
    <physiologicalReaction direction="left-to-right" evidence="11">
        <dbReference type="Rhea" id="RHEA:11853"/>
    </physiologicalReaction>
</comment>
<dbReference type="EMBL" id="QCZG01000001">
    <property type="protein sequence ID" value="PWA13423.1"/>
    <property type="molecule type" value="Genomic_DNA"/>
</dbReference>
<dbReference type="AlphaFoldDB" id="A0A2U1K8C2"/>
<reference evidence="13 14" key="1">
    <citation type="submission" date="2018-04" db="EMBL/GenBank/DDBJ databases">
        <title>Camelliibacillus theae gen. nov., sp. nov., isolated from Pu'er tea.</title>
        <authorList>
            <person name="Niu L."/>
        </authorList>
    </citation>
    <scope>NUCLEOTIDE SEQUENCE [LARGE SCALE GENOMIC DNA]</scope>
    <source>
        <strain evidence="13 14">T8</strain>
    </source>
</reference>
<sequence>MSEVLLENVDESYLSLKDWQDQHGVIAGITTRCGGVSKEPYHHLNVGFHVGDNKEDVLTNRKIVANKLAIPLERWVVAEQPHRTEIYRVDENDAGKGAADIDTVIKGMDGLYTNIPGVLLVSMHADCVPLYFLSKKNKVVGIAHAGWKGTVGNIGKKMIDRWQEEGVALDEIQIAIGPSIGQCCYEVDDFVIDQVKKLKLENSVSFKKTNGKFMLNLKLLNKLLLMRAGISEHAISISEQCTSCSTSVYFSHRKESGKTGRMMAYIGISNNGMNKKYG</sequence>
<dbReference type="SUPFAM" id="SSF64438">
    <property type="entry name" value="CNF1/YfiH-like putative cysteine hydrolases"/>
    <property type="match status" value="1"/>
</dbReference>
<keyword evidence="14" id="KW-1185">Reference proteome</keyword>
<evidence type="ECO:0000256" key="6">
    <source>
        <dbReference type="ARBA" id="ARBA00022723"/>
    </source>
</evidence>
<evidence type="ECO:0000313" key="13">
    <source>
        <dbReference type="EMBL" id="PWA13423.1"/>
    </source>
</evidence>
<dbReference type="GO" id="GO:0005507">
    <property type="term" value="F:copper ion binding"/>
    <property type="evidence" value="ECO:0007669"/>
    <property type="project" value="TreeGrafter"/>
</dbReference>
<comment type="cofactor">
    <cofactor evidence="2">
        <name>Zn(2+)</name>
        <dbReference type="ChEBI" id="CHEBI:29105"/>
    </cofactor>
</comment>
<accession>A0A2U1K8C2</accession>
<organism evidence="13 14">
    <name type="scientific">Pueribacillus theae</name>
    <dbReference type="NCBI Taxonomy" id="2171751"/>
    <lineage>
        <taxon>Bacteria</taxon>
        <taxon>Bacillati</taxon>
        <taxon>Bacillota</taxon>
        <taxon>Bacilli</taxon>
        <taxon>Bacillales</taxon>
        <taxon>Bacillaceae</taxon>
        <taxon>Pueribacillus</taxon>
    </lineage>
</organism>
<dbReference type="Gene3D" id="3.60.140.10">
    <property type="entry name" value="CNF1/YfiH-like putative cysteine hydrolases"/>
    <property type="match status" value="1"/>
</dbReference>
<dbReference type="NCBIfam" id="TIGR00726">
    <property type="entry name" value="peptidoglycan editing factor PgeF"/>
    <property type="match status" value="1"/>
</dbReference>
<evidence type="ECO:0000256" key="2">
    <source>
        <dbReference type="ARBA" id="ARBA00001947"/>
    </source>
</evidence>
<proteinExistence type="inferred from homology"/>
<dbReference type="RefSeq" id="WP_116552928.1">
    <property type="nucleotide sequence ID" value="NZ_QCZG01000001.1"/>
</dbReference>
<dbReference type="InterPro" id="IPR038371">
    <property type="entry name" value="Cu_polyphenol_OxRdtase_sf"/>
</dbReference>
<evidence type="ECO:0000256" key="1">
    <source>
        <dbReference type="ARBA" id="ARBA00000553"/>
    </source>
</evidence>
<dbReference type="Proteomes" id="UP000245998">
    <property type="component" value="Unassembled WGS sequence"/>
</dbReference>
<dbReference type="PANTHER" id="PTHR30616:SF2">
    <property type="entry name" value="PURINE NUCLEOSIDE PHOSPHORYLASE LACC1"/>
    <property type="match status" value="1"/>
</dbReference>
<comment type="similarity">
    <text evidence="4 12">Belongs to the purine nucleoside phosphorylase YfiH/LACC1 family.</text>
</comment>
<gene>
    <name evidence="13" type="primary">pgeF</name>
    <name evidence="13" type="ORF">DCC39_00585</name>
</gene>
<dbReference type="PANTHER" id="PTHR30616">
    <property type="entry name" value="UNCHARACTERIZED PROTEIN YFIH"/>
    <property type="match status" value="1"/>
</dbReference>
<evidence type="ECO:0000256" key="9">
    <source>
        <dbReference type="ARBA" id="ARBA00047989"/>
    </source>
</evidence>
<dbReference type="GO" id="GO:0017061">
    <property type="term" value="F:S-methyl-5-thioadenosine phosphorylase activity"/>
    <property type="evidence" value="ECO:0007669"/>
    <property type="project" value="UniProtKB-EC"/>
</dbReference>
<evidence type="ECO:0000256" key="10">
    <source>
        <dbReference type="ARBA" id="ARBA00048968"/>
    </source>
</evidence>
<keyword evidence="6" id="KW-0479">Metal-binding</keyword>
<dbReference type="InterPro" id="IPR003730">
    <property type="entry name" value="Cu_polyphenol_OxRdtase"/>
</dbReference>
<evidence type="ECO:0000256" key="4">
    <source>
        <dbReference type="ARBA" id="ARBA00007353"/>
    </source>
</evidence>
<comment type="catalytic activity">
    <reaction evidence="10">
        <text>adenosine + phosphate = alpha-D-ribose 1-phosphate + adenine</text>
        <dbReference type="Rhea" id="RHEA:27642"/>
        <dbReference type="ChEBI" id="CHEBI:16335"/>
        <dbReference type="ChEBI" id="CHEBI:16708"/>
        <dbReference type="ChEBI" id="CHEBI:43474"/>
        <dbReference type="ChEBI" id="CHEBI:57720"/>
        <dbReference type="EC" id="2.4.2.1"/>
    </reaction>
    <physiologicalReaction direction="left-to-right" evidence="10">
        <dbReference type="Rhea" id="RHEA:27643"/>
    </physiologicalReaction>
</comment>
<evidence type="ECO:0000256" key="7">
    <source>
        <dbReference type="ARBA" id="ARBA00022801"/>
    </source>
</evidence>